<accession>A0A0R3X779</accession>
<organism evidence="4">
    <name type="scientific">Hydatigena taeniaeformis</name>
    <name type="common">Feline tapeworm</name>
    <name type="synonym">Taenia taeniaeformis</name>
    <dbReference type="NCBI Taxonomy" id="6205"/>
    <lineage>
        <taxon>Eukaryota</taxon>
        <taxon>Metazoa</taxon>
        <taxon>Spiralia</taxon>
        <taxon>Lophotrochozoa</taxon>
        <taxon>Platyhelminthes</taxon>
        <taxon>Cestoda</taxon>
        <taxon>Eucestoda</taxon>
        <taxon>Cyclophyllidea</taxon>
        <taxon>Taeniidae</taxon>
        <taxon>Hydatigera</taxon>
    </lineage>
</organism>
<evidence type="ECO:0000256" key="1">
    <source>
        <dbReference type="SAM" id="SignalP"/>
    </source>
</evidence>
<dbReference type="AlphaFoldDB" id="A0A0R3X779"/>
<gene>
    <name evidence="2" type="ORF">TTAC_LOCUS9385</name>
</gene>
<evidence type="ECO:0000313" key="2">
    <source>
        <dbReference type="EMBL" id="VDM34168.1"/>
    </source>
</evidence>
<keyword evidence="1" id="KW-0732">Signal</keyword>
<feature type="chain" id="PRO_5043133270" evidence="1">
    <location>
        <begin position="21"/>
        <end position="101"/>
    </location>
</feature>
<reference evidence="4" key="1">
    <citation type="submission" date="2017-02" db="UniProtKB">
        <authorList>
            <consortium name="WormBaseParasite"/>
        </authorList>
    </citation>
    <scope>IDENTIFICATION</scope>
</reference>
<dbReference type="WBParaSite" id="TTAC_0000940001-mRNA-1">
    <property type="protein sequence ID" value="TTAC_0000940001-mRNA-1"/>
    <property type="gene ID" value="TTAC_0000940001"/>
</dbReference>
<feature type="signal peptide" evidence="1">
    <location>
        <begin position="1"/>
        <end position="20"/>
    </location>
</feature>
<dbReference type="EMBL" id="UYWX01020792">
    <property type="protein sequence ID" value="VDM34168.1"/>
    <property type="molecule type" value="Genomic_DNA"/>
</dbReference>
<evidence type="ECO:0000313" key="3">
    <source>
        <dbReference type="Proteomes" id="UP000274429"/>
    </source>
</evidence>
<proteinExistence type="predicted"/>
<name>A0A0R3X779_HYDTA</name>
<dbReference type="PROSITE" id="PS51257">
    <property type="entry name" value="PROKAR_LIPOPROTEIN"/>
    <property type="match status" value="1"/>
</dbReference>
<reference evidence="2 3" key="2">
    <citation type="submission" date="2018-11" db="EMBL/GenBank/DDBJ databases">
        <authorList>
            <consortium name="Pathogen Informatics"/>
        </authorList>
    </citation>
    <scope>NUCLEOTIDE SEQUENCE [LARGE SCALE GENOMIC DNA]</scope>
</reference>
<evidence type="ECO:0000313" key="4">
    <source>
        <dbReference type="WBParaSite" id="TTAC_0000940001-mRNA-1"/>
    </source>
</evidence>
<protein>
    <submittedName>
        <fullName evidence="2 4">Uncharacterized protein</fullName>
    </submittedName>
</protein>
<sequence length="101" mass="11516">MKALVVLSCHLLLLLLLVLALCACPTFSTVLLNAKTEPEKQMDTLDETEYWEGEDVDEVETSHEGGEVKGVLISAKPRRLRRRYKCSFNFDTWSIECKPRS</sequence>
<keyword evidence="3" id="KW-1185">Reference proteome</keyword>
<dbReference type="Proteomes" id="UP000274429">
    <property type="component" value="Unassembled WGS sequence"/>
</dbReference>